<dbReference type="Gene3D" id="3.40.630.30">
    <property type="match status" value="2"/>
</dbReference>
<accession>A0A9W7CYS0</accession>
<dbReference type="GO" id="GO:0008080">
    <property type="term" value="F:N-acetyltransferase activity"/>
    <property type="evidence" value="ECO:0007669"/>
    <property type="project" value="TreeGrafter"/>
</dbReference>
<dbReference type="EMBL" id="BSXT01001899">
    <property type="protein sequence ID" value="GMF45977.1"/>
    <property type="molecule type" value="Genomic_DNA"/>
</dbReference>
<name>A0A9W7CYS0_9STRA</name>
<dbReference type="Pfam" id="PF13673">
    <property type="entry name" value="Acetyltransf_10"/>
    <property type="match status" value="2"/>
</dbReference>
<dbReference type="CDD" id="cd04301">
    <property type="entry name" value="NAT_SF"/>
    <property type="match status" value="2"/>
</dbReference>
<comment type="caution">
    <text evidence="2">The sequence shown here is derived from an EMBL/GenBank/DDBJ whole genome shotgun (WGS) entry which is preliminary data.</text>
</comment>
<dbReference type="PROSITE" id="PS51186">
    <property type="entry name" value="GNAT"/>
    <property type="match status" value="2"/>
</dbReference>
<dbReference type="AlphaFoldDB" id="A0A9W7CYS0"/>
<evidence type="ECO:0000313" key="2">
    <source>
        <dbReference type="EMBL" id="GMF45977.1"/>
    </source>
</evidence>
<evidence type="ECO:0000313" key="3">
    <source>
        <dbReference type="Proteomes" id="UP001165121"/>
    </source>
</evidence>
<gene>
    <name evidence="2" type="ORF">Pfra01_001672500</name>
</gene>
<evidence type="ECO:0000259" key="1">
    <source>
        <dbReference type="PROSITE" id="PS51186"/>
    </source>
</evidence>
<dbReference type="Proteomes" id="UP001165121">
    <property type="component" value="Unassembled WGS sequence"/>
</dbReference>
<dbReference type="InterPro" id="IPR000182">
    <property type="entry name" value="GNAT_dom"/>
</dbReference>
<dbReference type="PANTHER" id="PTHR13355">
    <property type="entry name" value="GLUCOSAMINE 6-PHOSPHATE N-ACETYLTRANSFERASE"/>
    <property type="match status" value="1"/>
</dbReference>
<dbReference type="PANTHER" id="PTHR13355:SF22">
    <property type="entry name" value="SLL0786 PROTEIN"/>
    <property type="match status" value="1"/>
</dbReference>
<protein>
    <submittedName>
        <fullName evidence="2">Unnamed protein product</fullName>
    </submittedName>
</protein>
<reference evidence="2" key="1">
    <citation type="submission" date="2023-04" db="EMBL/GenBank/DDBJ databases">
        <title>Phytophthora fragariaefolia NBRC 109709.</title>
        <authorList>
            <person name="Ichikawa N."/>
            <person name="Sato H."/>
            <person name="Tonouchi N."/>
        </authorList>
    </citation>
    <scope>NUCLEOTIDE SEQUENCE</scope>
    <source>
        <strain evidence="2">NBRC 109709</strain>
    </source>
</reference>
<keyword evidence="3" id="KW-1185">Reference proteome</keyword>
<organism evidence="2 3">
    <name type="scientific">Phytophthora fragariaefolia</name>
    <dbReference type="NCBI Taxonomy" id="1490495"/>
    <lineage>
        <taxon>Eukaryota</taxon>
        <taxon>Sar</taxon>
        <taxon>Stramenopiles</taxon>
        <taxon>Oomycota</taxon>
        <taxon>Peronosporomycetes</taxon>
        <taxon>Peronosporales</taxon>
        <taxon>Peronosporaceae</taxon>
        <taxon>Phytophthora</taxon>
    </lineage>
</organism>
<dbReference type="OrthoDB" id="329272at2759"/>
<proteinExistence type="predicted"/>
<dbReference type="InterPro" id="IPR016181">
    <property type="entry name" value="Acyl_CoA_acyltransferase"/>
</dbReference>
<feature type="domain" description="N-acetyltransferase" evidence="1">
    <location>
        <begin position="3"/>
        <end position="149"/>
    </location>
</feature>
<feature type="domain" description="N-acetyltransferase" evidence="1">
    <location>
        <begin position="167"/>
        <end position="313"/>
    </location>
</feature>
<dbReference type="InterPro" id="IPR039143">
    <property type="entry name" value="GNPNAT1-like"/>
</dbReference>
<dbReference type="SUPFAM" id="SSF55729">
    <property type="entry name" value="Acyl-CoA N-acyltransferases (Nat)"/>
    <property type="match status" value="2"/>
</dbReference>
<sequence>MTLVVTPVTTPEDFQEAKAIRLRVFHEEQGFDPVLEFDEHDDEPTTIHFLGKDVEQDKFVAVGRVLLDVTNRTAKIGRVAVLSECRGKSYGAALMRGMEHDVRDRVDRFKLSAQLDKRGFYEKCGYERTPDEIHLDEGVPHCWMVKSSNSTTSQFAPTQAKQDMPLIVTVVTTPAEMQQAMALRRRVFIDEQGFREAVETEDPNDDKPTTINFLGKDSDTDEYVAVARCLLDEPNRKAKFGRVAVLSECRGKNFGVQLMNGIEEHVRNRVDKFVLSSQYGREGFYEKCGYRCLSDEIYLEEGAKHCWMEKPATC</sequence>